<gene>
    <name evidence="2" type="primary">138</name>
    <name evidence="2" type="ORF">SEA_GODONK_138</name>
</gene>
<proteinExistence type="predicted"/>
<evidence type="ECO:0000313" key="3">
    <source>
        <dbReference type="Proteomes" id="UP000297070"/>
    </source>
</evidence>
<organism evidence="2 3">
    <name type="scientific">Gordonia phage GodonK</name>
    <dbReference type="NCBI Taxonomy" id="2562192"/>
    <lineage>
        <taxon>Viruses</taxon>
        <taxon>Duplodnaviria</taxon>
        <taxon>Heunggongvirae</taxon>
        <taxon>Uroviricota</taxon>
        <taxon>Caudoviricetes</taxon>
        <taxon>Godonkavirus</taxon>
        <taxon>Godonkavirus godonK</taxon>
    </lineage>
</organism>
<keyword evidence="1" id="KW-0812">Transmembrane</keyword>
<dbReference type="Proteomes" id="UP000297070">
    <property type="component" value="Segment"/>
</dbReference>
<accession>A0A4D6E461</accession>
<keyword evidence="3" id="KW-1185">Reference proteome</keyword>
<dbReference type="GeneID" id="55012974"/>
<feature type="transmembrane region" description="Helical" evidence="1">
    <location>
        <begin position="33"/>
        <end position="52"/>
    </location>
</feature>
<dbReference type="KEGG" id="vg:55012974"/>
<sequence>MWLLFGVICLLANTGTLLWNISTILDGGSNTGWGWFGVCFAVIGILASLYIIGNAVDT</sequence>
<reference evidence="2 3" key="1">
    <citation type="submission" date="2019-03" db="EMBL/GenBank/DDBJ databases">
        <authorList>
            <person name="Douthitt C."/>
            <person name="D'Elia T."/>
            <person name="Bockoras C."/>
            <person name="Boss C."/>
            <person name="Clemons M."/>
            <person name="Green W."/>
            <person name="Harel H."/>
            <person name="Larralde J."/>
            <person name="Lopez M."/>
            <person name="Magana D."/>
            <person name="Miguel M."/>
            <person name="Muschweck L."/>
            <person name="Olivos K."/>
            <person name="Racette D."/>
            <person name="Reynolds M."/>
            <person name="Ru Y."/>
            <person name="Santana M."/>
            <person name="Simon R."/>
            <person name="Smotrilla K."/>
            <person name="Sufficool B."/>
            <person name="Tamayo B."/>
            <person name="Tirado E."/>
            <person name="Vajanyi M."/>
            <person name="Weger M."/>
            <person name="Wehr A."/>
            <person name="Whitaker K."/>
            <person name="Garlena R.A."/>
            <person name="Russell D.A."/>
            <person name="Pope W.H."/>
            <person name="Jacobs-Sera D."/>
            <person name="Hatfull G.F."/>
        </authorList>
    </citation>
    <scope>NUCLEOTIDE SEQUENCE [LARGE SCALE GENOMIC DNA]</scope>
</reference>
<evidence type="ECO:0000256" key="1">
    <source>
        <dbReference type="SAM" id="Phobius"/>
    </source>
</evidence>
<keyword evidence="1" id="KW-1133">Transmembrane helix</keyword>
<protein>
    <submittedName>
        <fullName evidence="2">Uncharacterized protein</fullName>
    </submittedName>
</protein>
<keyword evidence="1" id="KW-0472">Membrane</keyword>
<name>A0A4D6E461_9CAUD</name>
<evidence type="ECO:0000313" key="2">
    <source>
        <dbReference type="EMBL" id="QBZ72745.1"/>
    </source>
</evidence>
<dbReference type="RefSeq" id="YP_009821510.1">
    <property type="nucleotide sequence ID" value="NC_048176.1"/>
</dbReference>
<dbReference type="EMBL" id="MK620899">
    <property type="protein sequence ID" value="QBZ72745.1"/>
    <property type="molecule type" value="Genomic_DNA"/>
</dbReference>